<reference evidence="3 4" key="1">
    <citation type="submission" date="2017-07" db="EMBL/GenBank/DDBJ databases">
        <title>Genomes of Fischerella (Mastigocladus) sp. strains.</title>
        <authorList>
            <person name="Miller S.R."/>
        </authorList>
    </citation>
    <scope>NUCLEOTIDE SEQUENCE [LARGE SCALE GENOMIC DNA]</scope>
    <source>
        <strain evidence="3 4">CCMEE 5318</strain>
    </source>
</reference>
<proteinExistence type="predicted"/>
<dbReference type="Proteomes" id="UP000235081">
    <property type="component" value="Unassembled WGS sequence"/>
</dbReference>
<dbReference type="AlphaFoldDB" id="A0A2N6L5Z5"/>
<organism evidence="3 4">
    <name type="scientific">Fischerella thermalis CCMEE 5318</name>
    <dbReference type="NCBI Taxonomy" id="2019666"/>
    <lineage>
        <taxon>Bacteria</taxon>
        <taxon>Bacillati</taxon>
        <taxon>Cyanobacteriota</taxon>
        <taxon>Cyanophyceae</taxon>
        <taxon>Nostocales</taxon>
        <taxon>Hapalosiphonaceae</taxon>
        <taxon>Fischerella</taxon>
    </lineage>
</organism>
<accession>A0A2N6L5Z5</accession>
<keyword evidence="2" id="KW-0472">Membrane</keyword>
<evidence type="ECO:0000313" key="3">
    <source>
        <dbReference type="EMBL" id="PMB17329.1"/>
    </source>
</evidence>
<feature type="transmembrane region" description="Helical" evidence="2">
    <location>
        <begin position="6"/>
        <end position="37"/>
    </location>
</feature>
<keyword evidence="2" id="KW-1133">Transmembrane helix</keyword>
<sequence length="77" mass="8397">MVGCWLLVVGCWLLVVDCWLLIVGCWLLVVSVLPLILPTAPNPQRGPRVPHLPTSLTSSSSFTSNLQVVLCQPQFLA</sequence>
<evidence type="ECO:0000256" key="1">
    <source>
        <dbReference type="SAM" id="MobiDB-lite"/>
    </source>
</evidence>
<protein>
    <submittedName>
        <fullName evidence="3">Uncharacterized protein</fullName>
    </submittedName>
</protein>
<dbReference type="EMBL" id="NMQE01000826">
    <property type="protein sequence ID" value="PMB17329.1"/>
    <property type="molecule type" value="Genomic_DNA"/>
</dbReference>
<keyword evidence="2" id="KW-0812">Transmembrane</keyword>
<evidence type="ECO:0000313" key="4">
    <source>
        <dbReference type="Proteomes" id="UP000235081"/>
    </source>
</evidence>
<comment type="caution">
    <text evidence="3">The sequence shown here is derived from an EMBL/GenBank/DDBJ whole genome shotgun (WGS) entry which is preliminary data.</text>
</comment>
<feature type="region of interest" description="Disordered" evidence="1">
    <location>
        <begin position="40"/>
        <end position="61"/>
    </location>
</feature>
<gene>
    <name evidence="3" type="ORF">CEN46_23810</name>
</gene>
<evidence type="ECO:0000256" key="2">
    <source>
        <dbReference type="SAM" id="Phobius"/>
    </source>
</evidence>
<name>A0A2N6L5Z5_9CYAN</name>